<dbReference type="EMBL" id="QRGR01000012">
    <property type="protein sequence ID" value="RDV14754.1"/>
    <property type="molecule type" value="Genomic_DNA"/>
</dbReference>
<evidence type="ECO:0000313" key="1">
    <source>
        <dbReference type="EMBL" id="RDV14754.1"/>
    </source>
</evidence>
<dbReference type="SUPFAM" id="SSF53187">
    <property type="entry name" value="Zn-dependent exopeptidases"/>
    <property type="match status" value="1"/>
</dbReference>
<name>A0A3D8LBS9_9BACT</name>
<dbReference type="GO" id="GO:0016787">
    <property type="term" value="F:hydrolase activity"/>
    <property type="evidence" value="ECO:0007669"/>
    <property type="project" value="UniProtKB-KW"/>
</dbReference>
<dbReference type="OrthoDB" id="9815326at2"/>
<dbReference type="Pfam" id="PF05013">
    <property type="entry name" value="FGase"/>
    <property type="match status" value="1"/>
</dbReference>
<dbReference type="Proteomes" id="UP000256708">
    <property type="component" value="Unassembled WGS sequence"/>
</dbReference>
<proteinExistence type="predicted"/>
<organism evidence="1 2">
    <name type="scientific">Pontibacter diazotrophicus</name>
    <dbReference type="NCBI Taxonomy" id="1400979"/>
    <lineage>
        <taxon>Bacteria</taxon>
        <taxon>Pseudomonadati</taxon>
        <taxon>Bacteroidota</taxon>
        <taxon>Cytophagia</taxon>
        <taxon>Cytophagales</taxon>
        <taxon>Hymenobacteraceae</taxon>
        <taxon>Pontibacter</taxon>
    </lineage>
</organism>
<keyword evidence="2" id="KW-1185">Reference proteome</keyword>
<dbReference type="InterPro" id="IPR007709">
    <property type="entry name" value="N-FG_amidohydro"/>
</dbReference>
<comment type="caution">
    <text evidence="1">The sequence shown here is derived from an EMBL/GenBank/DDBJ whole genome shotgun (WGS) entry which is preliminary data.</text>
</comment>
<sequence>MLAFVLSCEHGGNKVPAAFAHLFKGQQELLSSHRGYDIGAKELFEELKGDAHAAFFADTTRLLVELNRSLNSKSIFSSVTNNLPEPEKQQVLQEYYHPYRQAVEKQIQSCITAGRQVLHLSVHTFTPVLEGEVRQANIGLLYDPKRSIEKSFCRQLKEQLLQLQPSLQVRYNYPYLGVSDGFPTYLRRKFPAQQYIGIELEINQKYPLGETLLWEELKSIVKESLQRLLSLYKLPEIEK</sequence>
<evidence type="ECO:0000313" key="2">
    <source>
        <dbReference type="Proteomes" id="UP000256708"/>
    </source>
</evidence>
<keyword evidence="1" id="KW-0378">Hydrolase</keyword>
<protein>
    <submittedName>
        <fullName evidence="1">N-formylglutamate amidohydrolase</fullName>
    </submittedName>
</protein>
<gene>
    <name evidence="1" type="ORF">DXT99_12350</name>
</gene>
<dbReference type="AlphaFoldDB" id="A0A3D8LBS9"/>
<reference evidence="2" key="1">
    <citation type="submission" date="2018-08" db="EMBL/GenBank/DDBJ databases">
        <authorList>
            <person name="Liu Z.-W."/>
            <person name="Du Z.-J."/>
        </authorList>
    </citation>
    <scope>NUCLEOTIDE SEQUENCE [LARGE SCALE GENOMIC DNA]</scope>
    <source>
        <strain evidence="2">H4X</strain>
    </source>
</reference>
<dbReference type="RefSeq" id="WP_115565866.1">
    <property type="nucleotide sequence ID" value="NZ_QRGR01000012.1"/>
</dbReference>
<accession>A0A3D8LBS9</accession>
<dbReference type="Gene3D" id="3.40.630.40">
    <property type="entry name" value="Zn-dependent exopeptidases"/>
    <property type="match status" value="1"/>
</dbReference>